<dbReference type="PANTHER" id="PTHR48111">
    <property type="entry name" value="REGULATOR OF RPOS"/>
    <property type="match status" value="1"/>
</dbReference>
<dbReference type="PANTHER" id="PTHR48111:SF4">
    <property type="entry name" value="DNA-BINDING DUAL TRANSCRIPTIONAL REGULATOR OMPR"/>
    <property type="match status" value="1"/>
</dbReference>
<sequence>MAAPLLIEPPARRVELTLHITADSDKVADLVDALRALGALDAAAEDFAESAERPGSRVIALPARSAPLRLDAAARRAYWHGEEITLTRLEFDLLHHLASAPNQVHRRRTLMREVWHTAYIGERTVDVHVRRLRGKFAAGEELIRTVRGVGYQLTDSRLVELA</sequence>
<organism evidence="7 8">
    <name type="scientific">Actinokineospora guangxiensis</name>
    <dbReference type="NCBI Taxonomy" id="1490288"/>
    <lineage>
        <taxon>Bacteria</taxon>
        <taxon>Bacillati</taxon>
        <taxon>Actinomycetota</taxon>
        <taxon>Actinomycetes</taxon>
        <taxon>Pseudonocardiales</taxon>
        <taxon>Pseudonocardiaceae</taxon>
        <taxon>Actinokineospora</taxon>
    </lineage>
</organism>
<name>A0ABW0ERE4_9PSEU</name>
<gene>
    <name evidence="7" type="ORF">ACFPM7_17970</name>
</gene>
<evidence type="ECO:0000313" key="7">
    <source>
        <dbReference type="EMBL" id="MFC5288943.1"/>
    </source>
</evidence>
<evidence type="ECO:0000256" key="4">
    <source>
        <dbReference type="ARBA" id="ARBA00023163"/>
    </source>
</evidence>
<dbReference type="InterPro" id="IPR036388">
    <property type="entry name" value="WH-like_DNA-bd_sf"/>
</dbReference>
<dbReference type="Proteomes" id="UP001596157">
    <property type="component" value="Unassembled WGS sequence"/>
</dbReference>
<feature type="DNA-binding region" description="OmpR/PhoB-type" evidence="5">
    <location>
        <begin position="56"/>
        <end position="155"/>
    </location>
</feature>
<keyword evidence="1" id="KW-0597">Phosphoprotein</keyword>
<evidence type="ECO:0000256" key="3">
    <source>
        <dbReference type="ARBA" id="ARBA00023125"/>
    </source>
</evidence>
<dbReference type="Pfam" id="PF00486">
    <property type="entry name" value="Trans_reg_C"/>
    <property type="match status" value="1"/>
</dbReference>
<protein>
    <submittedName>
        <fullName evidence="7">Winged helix-turn-helix domain-containing protein</fullName>
    </submittedName>
</protein>
<evidence type="ECO:0000313" key="8">
    <source>
        <dbReference type="Proteomes" id="UP001596157"/>
    </source>
</evidence>
<accession>A0ABW0ERE4</accession>
<dbReference type="CDD" id="cd00383">
    <property type="entry name" value="trans_reg_C"/>
    <property type="match status" value="1"/>
</dbReference>
<reference evidence="8" key="1">
    <citation type="journal article" date="2019" name="Int. J. Syst. Evol. Microbiol.">
        <title>The Global Catalogue of Microorganisms (GCM) 10K type strain sequencing project: providing services to taxonomists for standard genome sequencing and annotation.</title>
        <authorList>
            <consortium name="The Broad Institute Genomics Platform"/>
            <consortium name="The Broad Institute Genome Sequencing Center for Infectious Disease"/>
            <person name="Wu L."/>
            <person name="Ma J."/>
        </authorList>
    </citation>
    <scope>NUCLEOTIDE SEQUENCE [LARGE SCALE GENOMIC DNA]</scope>
    <source>
        <strain evidence="8">CCUG 59778</strain>
    </source>
</reference>
<feature type="domain" description="OmpR/PhoB-type" evidence="6">
    <location>
        <begin position="56"/>
        <end position="155"/>
    </location>
</feature>
<evidence type="ECO:0000256" key="1">
    <source>
        <dbReference type="ARBA" id="ARBA00022553"/>
    </source>
</evidence>
<dbReference type="PROSITE" id="PS51755">
    <property type="entry name" value="OMPR_PHOB"/>
    <property type="match status" value="1"/>
</dbReference>
<dbReference type="RefSeq" id="WP_378248793.1">
    <property type="nucleotide sequence ID" value="NZ_JBHSKF010000009.1"/>
</dbReference>
<dbReference type="InterPro" id="IPR001867">
    <property type="entry name" value="OmpR/PhoB-type_DNA-bd"/>
</dbReference>
<evidence type="ECO:0000256" key="2">
    <source>
        <dbReference type="ARBA" id="ARBA00023015"/>
    </source>
</evidence>
<comment type="caution">
    <text evidence="7">The sequence shown here is derived from an EMBL/GenBank/DDBJ whole genome shotgun (WGS) entry which is preliminary data.</text>
</comment>
<proteinExistence type="predicted"/>
<keyword evidence="8" id="KW-1185">Reference proteome</keyword>
<dbReference type="InterPro" id="IPR039420">
    <property type="entry name" value="WalR-like"/>
</dbReference>
<keyword evidence="2" id="KW-0805">Transcription regulation</keyword>
<dbReference type="SUPFAM" id="SSF46894">
    <property type="entry name" value="C-terminal effector domain of the bipartite response regulators"/>
    <property type="match status" value="1"/>
</dbReference>
<evidence type="ECO:0000259" key="6">
    <source>
        <dbReference type="PROSITE" id="PS51755"/>
    </source>
</evidence>
<evidence type="ECO:0000256" key="5">
    <source>
        <dbReference type="PROSITE-ProRule" id="PRU01091"/>
    </source>
</evidence>
<dbReference type="Gene3D" id="1.10.10.10">
    <property type="entry name" value="Winged helix-like DNA-binding domain superfamily/Winged helix DNA-binding domain"/>
    <property type="match status" value="1"/>
</dbReference>
<dbReference type="SMART" id="SM00862">
    <property type="entry name" value="Trans_reg_C"/>
    <property type="match status" value="1"/>
</dbReference>
<keyword evidence="3 5" id="KW-0238">DNA-binding</keyword>
<dbReference type="InterPro" id="IPR016032">
    <property type="entry name" value="Sig_transdc_resp-reg_C-effctor"/>
</dbReference>
<dbReference type="EMBL" id="JBHSKF010000009">
    <property type="protein sequence ID" value="MFC5288943.1"/>
    <property type="molecule type" value="Genomic_DNA"/>
</dbReference>
<keyword evidence="4" id="KW-0804">Transcription</keyword>